<keyword evidence="2" id="KW-0812">Transmembrane</keyword>
<evidence type="ECO:0000313" key="4">
    <source>
        <dbReference type="Proteomes" id="UP001444071"/>
    </source>
</evidence>
<evidence type="ECO:0000256" key="2">
    <source>
        <dbReference type="SAM" id="Phobius"/>
    </source>
</evidence>
<accession>A0ABV0W8V9</accession>
<sequence>SRRPANTVTQSSGLGVWVVLGTLLYPLLAVWRFLSSFLFAVPHSASASRGHAEHNSPDTSLNSSSQAKR</sequence>
<feature type="non-terminal residue" evidence="3">
    <location>
        <position position="1"/>
    </location>
</feature>
<feature type="transmembrane region" description="Helical" evidence="2">
    <location>
        <begin position="14"/>
        <end position="34"/>
    </location>
</feature>
<reference evidence="3 4" key="1">
    <citation type="submission" date="2021-06" db="EMBL/GenBank/DDBJ databases">
        <authorList>
            <person name="Palmer J.M."/>
        </authorList>
    </citation>
    <scope>NUCLEOTIDE SEQUENCE [LARGE SCALE GENOMIC DNA]</scope>
    <source>
        <strain evidence="3 4">XR_2019</strain>
        <tissue evidence="3">Muscle</tissue>
    </source>
</reference>
<keyword evidence="2" id="KW-0472">Membrane</keyword>
<dbReference type="Proteomes" id="UP001444071">
    <property type="component" value="Unassembled WGS sequence"/>
</dbReference>
<feature type="compositionally biased region" description="Polar residues" evidence="1">
    <location>
        <begin position="57"/>
        <end position="69"/>
    </location>
</feature>
<evidence type="ECO:0000313" key="3">
    <source>
        <dbReference type="EMBL" id="MEQ2265392.1"/>
    </source>
</evidence>
<comment type="caution">
    <text evidence="3">The sequence shown here is derived from an EMBL/GenBank/DDBJ whole genome shotgun (WGS) entry which is preliminary data.</text>
</comment>
<feature type="region of interest" description="Disordered" evidence="1">
    <location>
        <begin position="47"/>
        <end position="69"/>
    </location>
</feature>
<evidence type="ECO:0000256" key="1">
    <source>
        <dbReference type="SAM" id="MobiDB-lite"/>
    </source>
</evidence>
<organism evidence="3 4">
    <name type="scientific">Xenotaenia resolanae</name>
    <dbReference type="NCBI Taxonomy" id="208358"/>
    <lineage>
        <taxon>Eukaryota</taxon>
        <taxon>Metazoa</taxon>
        <taxon>Chordata</taxon>
        <taxon>Craniata</taxon>
        <taxon>Vertebrata</taxon>
        <taxon>Euteleostomi</taxon>
        <taxon>Actinopterygii</taxon>
        <taxon>Neopterygii</taxon>
        <taxon>Teleostei</taxon>
        <taxon>Neoteleostei</taxon>
        <taxon>Acanthomorphata</taxon>
        <taxon>Ovalentaria</taxon>
        <taxon>Atherinomorphae</taxon>
        <taxon>Cyprinodontiformes</taxon>
        <taxon>Goodeidae</taxon>
        <taxon>Xenotaenia</taxon>
    </lineage>
</organism>
<gene>
    <name evidence="3" type="ORF">XENORESO_006529</name>
</gene>
<name>A0ABV0W8V9_9TELE</name>
<protein>
    <submittedName>
        <fullName evidence="3">Uncharacterized protein</fullName>
    </submittedName>
</protein>
<proteinExistence type="predicted"/>
<keyword evidence="4" id="KW-1185">Reference proteome</keyword>
<dbReference type="EMBL" id="JAHRIM010032240">
    <property type="protein sequence ID" value="MEQ2265392.1"/>
    <property type="molecule type" value="Genomic_DNA"/>
</dbReference>
<keyword evidence="2" id="KW-1133">Transmembrane helix</keyword>